<reference evidence="3" key="1">
    <citation type="journal article" date="2023" name="G3 (Bethesda)">
        <title>A reference genome for the long-term kleptoplast-retaining sea slug Elysia crispata morphotype clarki.</title>
        <authorList>
            <person name="Eastman K.E."/>
            <person name="Pendleton A.L."/>
            <person name="Shaikh M.A."/>
            <person name="Suttiyut T."/>
            <person name="Ogas R."/>
            <person name="Tomko P."/>
            <person name="Gavelis G."/>
            <person name="Widhalm J.R."/>
            <person name="Wisecaver J.H."/>
        </authorList>
    </citation>
    <scope>NUCLEOTIDE SEQUENCE</scope>
    <source>
        <strain evidence="3">ECLA1</strain>
    </source>
</reference>
<evidence type="ECO:0000259" key="2">
    <source>
        <dbReference type="SMART" id="SM00034"/>
    </source>
</evidence>
<dbReference type="SMART" id="SM00034">
    <property type="entry name" value="CLECT"/>
    <property type="match status" value="1"/>
</dbReference>
<sequence>MGALRLDLCLFLIAVVGIENCQSHDKDVFDLLYQTSKSYGLLPTVYFLSTYTTFYTDAEVACEALGGYLAEVNTPSELAFIKDFIRDDVSEHEFIHVNAYRDSNSGDLVSSRGVNLVAIINEQRSSSSNNNSNSNPLYFEYWNKHPARVNNPPACLELDKRGTKIAMTADRCDRSINRYICEKPLA</sequence>
<feature type="signal peptide" evidence="1">
    <location>
        <begin position="1"/>
        <end position="23"/>
    </location>
</feature>
<keyword evidence="1" id="KW-0732">Signal</keyword>
<dbReference type="AlphaFoldDB" id="A0AAE1DIW8"/>
<dbReference type="SUPFAM" id="SSF56436">
    <property type="entry name" value="C-type lectin-like"/>
    <property type="match status" value="1"/>
</dbReference>
<comment type="caution">
    <text evidence="3">The sequence shown here is derived from an EMBL/GenBank/DDBJ whole genome shotgun (WGS) entry which is preliminary data.</text>
</comment>
<proteinExistence type="predicted"/>
<name>A0AAE1DIW8_9GAST</name>
<evidence type="ECO:0000313" key="3">
    <source>
        <dbReference type="EMBL" id="KAK3771073.1"/>
    </source>
</evidence>
<dbReference type="InterPro" id="IPR016187">
    <property type="entry name" value="CTDL_fold"/>
</dbReference>
<feature type="domain" description="C-type lectin" evidence="2">
    <location>
        <begin position="32"/>
        <end position="182"/>
    </location>
</feature>
<keyword evidence="4" id="KW-1185">Reference proteome</keyword>
<dbReference type="InterPro" id="IPR016186">
    <property type="entry name" value="C-type_lectin-like/link_sf"/>
</dbReference>
<organism evidence="3 4">
    <name type="scientific">Elysia crispata</name>
    <name type="common">lettuce slug</name>
    <dbReference type="NCBI Taxonomy" id="231223"/>
    <lineage>
        <taxon>Eukaryota</taxon>
        <taxon>Metazoa</taxon>
        <taxon>Spiralia</taxon>
        <taxon>Lophotrochozoa</taxon>
        <taxon>Mollusca</taxon>
        <taxon>Gastropoda</taxon>
        <taxon>Heterobranchia</taxon>
        <taxon>Euthyneura</taxon>
        <taxon>Panpulmonata</taxon>
        <taxon>Sacoglossa</taxon>
        <taxon>Placobranchoidea</taxon>
        <taxon>Plakobranchidae</taxon>
        <taxon>Elysia</taxon>
    </lineage>
</organism>
<dbReference type="InterPro" id="IPR001304">
    <property type="entry name" value="C-type_lectin-like"/>
</dbReference>
<evidence type="ECO:0000313" key="4">
    <source>
        <dbReference type="Proteomes" id="UP001283361"/>
    </source>
</evidence>
<feature type="chain" id="PRO_5042065391" description="C-type lectin domain-containing protein" evidence="1">
    <location>
        <begin position="24"/>
        <end position="186"/>
    </location>
</feature>
<dbReference type="Proteomes" id="UP001283361">
    <property type="component" value="Unassembled WGS sequence"/>
</dbReference>
<evidence type="ECO:0000256" key="1">
    <source>
        <dbReference type="SAM" id="SignalP"/>
    </source>
</evidence>
<dbReference type="Gene3D" id="3.10.100.10">
    <property type="entry name" value="Mannose-Binding Protein A, subunit A"/>
    <property type="match status" value="1"/>
</dbReference>
<gene>
    <name evidence="3" type="ORF">RRG08_042317</name>
</gene>
<accession>A0AAE1DIW8</accession>
<dbReference type="EMBL" id="JAWDGP010003776">
    <property type="protein sequence ID" value="KAK3771073.1"/>
    <property type="molecule type" value="Genomic_DNA"/>
</dbReference>
<dbReference type="CDD" id="cd00037">
    <property type="entry name" value="CLECT"/>
    <property type="match status" value="1"/>
</dbReference>
<dbReference type="Pfam" id="PF00059">
    <property type="entry name" value="Lectin_C"/>
    <property type="match status" value="1"/>
</dbReference>
<protein>
    <recommendedName>
        <fullName evidence="2">C-type lectin domain-containing protein</fullName>
    </recommendedName>
</protein>